<evidence type="ECO:0008006" key="8">
    <source>
        <dbReference type="Google" id="ProtNLM"/>
    </source>
</evidence>
<sequence length="109" mass="11755">MTAQDINDGKTMAIVAYLTIIGTIIAIIMNSDKKNPFTSFHAKQGLGLNATYLVLGYFISAFDSFAISIGFWIAMSILFLYGIFLAVTGACKEVPVLGATYQKLFASIA</sequence>
<evidence type="ECO:0000313" key="6">
    <source>
        <dbReference type="EMBL" id="MFD2550811.1"/>
    </source>
</evidence>
<dbReference type="Proteomes" id="UP001597472">
    <property type="component" value="Unassembled WGS sequence"/>
</dbReference>
<evidence type="ECO:0000256" key="2">
    <source>
        <dbReference type="ARBA" id="ARBA00022692"/>
    </source>
</evidence>
<dbReference type="Pfam" id="PF09685">
    <property type="entry name" value="MamF_MmsF"/>
    <property type="match status" value="1"/>
</dbReference>
<feature type="transmembrane region" description="Helical" evidence="5">
    <location>
        <begin position="12"/>
        <end position="29"/>
    </location>
</feature>
<dbReference type="InterPro" id="IPR019109">
    <property type="entry name" value="MamF_MmsF"/>
</dbReference>
<proteinExistence type="predicted"/>
<keyword evidence="7" id="KW-1185">Reference proteome</keyword>
<keyword evidence="3 5" id="KW-1133">Transmembrane helix</keyword>
<reference evidence="7" key="1">
    <citation type="journal article" date="2019" name="Int. J. Syst. Evol. Microbiol.">
        <title>The Global Catalogue of Microorganisms (GCM) 10K type strain sequencing project: providing services to taxonomists for standard genome sequencing and annotation.</title>
        <authorList>
            <consortium name="The Broad Institute Genomics Platform"/>
            <consortium name="The Broad Institute Genome Sequencing Center for Infectious Disease"/>
            <person name="Wu L."/>
            <person name="Ma J."/>
        </authorList>
    </citation>
    <scope>NUCLEOTIDE SEQUENCE [LARGE SCALE GENOMIC DNA]</scope>
    <source>
        <strain evidence="7">KCTC 42587</strain>
    </source>
</reference>
<keyword evidence="4 5" id="KW-0472">Membrane</keyword>
<evidence type="ECO:0000256" key="5">
    <source>
        <dbReference type="SAM" id="Phobius"/>
    </source>
</evidence>
<gene>
    <name evidence="6" type="ORF">ACFSQP_03175</name>
</gene>
<evidence type="ECO:0000256" key="3">
    <source>
        <dbReference type="ARBA" id="ARBA00022989"/>
    </source>
</evidence>
<comment type="subcellular location">
    <subcellularLocation>
        <location evidence="1">Membrane</location>
        <topology evidence="1">Multi-pass membrane protein</topology>
    </subcellularLocation>
</comment>
<accession>A0ABW5KP68</accession>
<feature type="transmembrane region" description="Helical" evidence="5">
    <location>
        <begin position="41"/>
        <end position="59"/>
    </location>
</feature>
<feature type="transmembrane region" description="Helical" evidence="5">
    <location>
        <begin position="65"/>
        <end position="87"/>
    </location>
</feature>
<comment type="caution">
    <text evidence="6">The sequence shown here is derived from an EMBL/GenBank/DDBJ whole genome shotgun (WGS) entry which is preliminary data.</text>
</comment>
<evidence type="ECO:0000256" key="4">
    <source>
        <dbReference type="ARBA" id="ARBA00023136"/>
    </source>
</evidence>
<keyword evidence="2 5" id="KW-0812">Transmembrane</keyword>
<evidence type="ECO:0000313" key="7">
    <source>
        <dbReference type="Proteomes" id="UP001597472"/>
    </source>
</evidence>
<evidence type="ECO:0000256" key="1">
    <source>
        <dbReference type="ARBA" id="ARBA00004141"/>
    </source>
</evidence>
<protein>
    <recommendedName>
        <fullName evidence="8">DUF4870 domain-containing protein</fullName>
    </recommendedName>
</protein>
<name>A0ABW5KP68_9FLAO</name>
<dbReference type="EMBL" id="JBHULS010000001">
    <property type="protein sequence ID" value="MFD2550811.1"/>
    <property type="molecule type" value="Genomic_DNA"/>
</dbReference>
<organism evidence="6 7">
    <name type="scientific">Bizionia sediminis</name>
    <dbReference type="NCBI Taxonomy" id="1737064"/>
    <lineage>
        <taxon>Bacteria</taxon>
        <taxon>Pseudomonadati</taxon>
        <taxon>Bacteroidota</taxon>
        <taxon>Flavobacteriia</taxon>
        <taxon>Flavobacteriales</taxon>
        <taxon>Flavobacteriaceae</taxon>
        <taxon>Bizionia</taxon>
    </lineage>
</organism>
<dbReference type="RefSeq" id="WP_376891708.1">
    <property type="nucleotide sequence ID" value="NZ_JBHULS010000001.1"/>
</dbReference>